<comment type="caution">
    <text evidence="8">The sequence shown here is derived from an EMBL/GenBank/DDBJ whole genome shotgun (WGS) entry which is preliminary data.</text>
</comment>
<keyword evidence="6" id="KW-0812">Transmembrane</keyword>
<evidence type="ECO:0000313" key="8">
    <source>
        <dbReference type="EMBL" id="RIH88937.1"/>
    </source>
</evidence>
<dbReference type="Gene3D" id="2.10.109.10">
    <property type="entry name" value="Umud Fragment, subunit A"/>
    <property type="match status" value="1"/>
</dbReference>
<gene>
    <name evidence="8" type="primary">sipT</name>
    <name evidence="8" type="ORF">Mterra_00888</name>
</gene>
<dbReference type="GO" id="GO:0009003">
    <property type="term" value="F:signal peptidase activity"/>
    <property type="evidence" value="ECO:0007669"/>
    <property type="project" value="UniProtKB-EC"/>
</dbReference>
<feature type="active site" evidence="5">
    <location>
        <position position="121"/>
    </location>
</feature>
<reference evidence="8 9" key="1">
    <citation type="submission" date="2018-08" db="EMBL/GenBank/DDBJ databases">
        <title>Meiothermus terrae DSM 26712 genome sequencing project.</title>
        <authorList>
            <person name="Da Costa M.S."/>
            <person name="Albuquerque L."/>
            <person name="Raposo P."/>
            <person name="Froufe H.J.C."/>
            <person name="Barroso C.S."/>
            <person name="Egas C."/>
        </authorList>
    </citation>
    <scope>NUCLEOTIDE SEQUENCE [LARGE SCALE GENOMIC DNA]</scope>
    <source>
        <strain evidence="8 9">DSM 26712</strain>
    </source>
</reference>
<dbReference type="EC" id="3.4.21.89" evidence="3 6"/>
<dbReference type="PROSITE" id="PS00760">
    <property type="entry name" value="SPASE_I_2"/>
    <property type="match status" value="1"/>
</dbReference>
<protein>
    <recommendedName>
        <fullName evidence="3 6">Signal peptidase I</fullName>
        <ecNumber evidence="3 6">3.4.21.89</ecNumber>
    </recommendedName>
</protein>
<evidence type="ECO:0000256" key="1">
    <source>
        <dbReference type="ARBA" id="ARBA00000677"/>
    </source>
</evidence>
<keyword evidence="6" id="KW-0472">Membrane</keyword>
<comment type="similarity">
    <text evidence="2 6">Belongs to the peptidase S26 family.</text>
</comment>
<dbReference type="NCBIfam" id="TIGR02227">
    <property type="entry name" value="sigpep_I_bact"/>
    <property type="match status" value="1"/>
</dbReference>
<dbReference type="AlphaFoldDB" id="A0A399EWD6"/>
<keyword evidence="9" id="KW-1185">Reference proteome</keyword>
<keyword evidence="6" id="KW-0645">Protease</keyword>
<dbReference type="InterPro" id="IPR019533">
    <property type="entry name" value="Peptidase_S26"/>
</dbReference>
<comment type="catalytic activity">
    <reaction evidence="1 6">
        <text>Cleavage of hydrophobic, N-terminal signal or leader sequences from secreted and periplasmic proteins.</text>
        <dbReference type="EC" id="3.4.21.89"/>
    </reaction>
</comment>
<dbReference type="Proteomes" id="UP000265715">
    <property type="component" value="Unassembled WGS sequence"/>
</dbReference>
<accession>A0A399EWD6</accession>
<dbReference type="PANTHER" id="PTHR43390:SF1">
    <property type="entry name" value="CHLOROPLAST PROCESSING PEPTIDASE"/>
    <property type="match status" value="1"/>
</dbReference>
<evidence type="ECO:0000259" key="7">
    <source>
        <dbReference type="Pfam" id="PF10502"/>
    </source>
</evidence>
<dbReference type="InterPro" id="IPR019757">
    <property type="entry name" value="Pept_S26A_signal_pept_1_Lys-AS"/>
</dbReference>
<dbReference type="OrthoDB" id="9802919at2"/>
<comment type="subcellular location">
    <subcellularLocation>
        <location evidence="6">Membrane</location>
        <topology evidence="6">Single-pass type II membrane protein</topology>
    </subcellularLocation>
</comment>
<proteinExistence type="inferred from homology"/>
<feature type="domain" description="Peptidase S26" evidence="7">
    <location>
        <begin position="26"/>
        <end position="225"/>
    </location>
</feature>
<evidence type="ECO:0000313" key="9">
    <source>
        <dbReference type="Proteomes" id="UP000265715"/>
    </source>
</evidence>
<evidence type="ECO:0000256" key="2">
    <source>
        <dbReference type="ARBA" id="ARBA00009370"/>
    </source>
</evidence>
<organism evidence="8 9">
    <name type="scientific">Calidithermus terrae</name>
    <dbReference type="NCBI Taxonomy" id="1408545"/>
    <lineage>
        <taxon>Bacteria</taxon>
        <taxon>Thermotogati</taxon>
        <taxon>Deinococcota</taxon>
        <taxon>Deinococci</taxon>
        <taxon>Thermales</taxon>
        <taxon>Thermaceae</taxon>
        <taxon>Calidithermus</taxon>
    </lineage>
</organism>
<dbReference type="InterPro" id="IPR000223">
    <property type="entry name" value="Pept_S26A_signal_pept_1"/>
</dbReference>
<dbReference type="PANTHER" id="PTHR43390">
    <property type="entry name" value="SIGNAL PEPTIDASE I"/>
    <property type="match status" value="1"/>
</dbReference>
<evidence type="ECO:0000256" key="6">
    <source>
        <dbReference type="RuleBase" id="RU362042"/>
    </source>
</evidence>
<feature type="transmembrane region" description="Helical" evidence="6">
    <location>
        <begin position="35"/>
        <end position="56"/>
    </location>
</feature>
<evidence type="ECO:0000256" key="3">
    <source>
        <dbReference type="ARBA" id="ARBA00013208"/>
    </source>
</evidence>
<keyword evidence="6" id="KW-1133">Transmembrane helix</keyword>
<dbReference type="Pfam" id="PF10502">
    <property type="entry name" value="Peptidase_S26"/>
    <property type="match status" value="1"/>
</dbReference>
<name>A0A399EWD6_9DEIN</name>
<evidence type="ECO:0000256" key="5">
    <source>
        <dbReference type="PIRSR" id="PIRSR600223-1"/>
    </source>
</evidence>
<dbReference type="RefSeq" id="WP_119314085.1">
    <property type="nucleotide sequence ID" value="NZ_QXDL01000023.1"/>
</dbReference>
<feature type="active site" evidence="5">
    <location>
        <position position="56"/>
    </location>
</feature>
<dbReference type="EMBL" id="QXDL01000023">
    <property type="protein sequence ID" value="RIH88937.1"/>
    <property type="molecule type" value="Genomic_DNA"/>
</dbReference>
<dbReference type="GO" id="GO:0006465">
    <property type="term" value="P:signal peptide processing"/>
    <property type="evidence" value="ECO:0007669"/>
    <property type="project" value="InterPro"/>
</dbReference>
<dbReference type="GO" id="GO:0004252">
    <property type="term" value="F:serine-type endopeptidase activity"/>
    <property type="evidence" value="ECO:0007669"/>
    <property type="project" value="InterPro"/>
</dbReference>
<evidence type="ECO:0000256" key="4">
    <source>
        <dbReference type="ARBA" id="ARBA00022801"/>
    </source>
</evidence>
<dbReference type="PRINTS" id="PR00727">
    <property type="entry name" value="LEADERPTASE"/>
</dbReference>
<dbReference type="GO" id="GO:0016020">
    <property type="term" value="C:membrane"/>
    <property type="evidence" value="ECO:0007669"/>
    <property type="project" value="UniProtKB-SubCell"/>
</dbReference>
<sequence length="253" mass="29125">MTEPEPARAQAQASRPYRSLWPYLGREWLRQVGEALLVAFLVTTFLFTTVGVLGTSDLPNVRPWERVFIPKYEAWLYRLGYGGYRRGDLVVVKPPADAPSARQPLPLLGRWGFTYRPYFIKRVVGLPGDRIRMEQGRLYLNGHKLEEAHTVPYWRVQGQWDQTSDLANSAYWPFRDAQGVPEYVVPAGHYFVMGDNRSWGGSEDSRTFGPVRLEQIGGRAATVIWPPAYRDEAGHWQWGWRRLGQAEAFKDLR</sequence>
<keyword evidence="4 6" id="KW-0378">Hydrolase</keyword>
<dbReference type="SUPFAM" id="SSF51306">
    <property type="entry name" value="LexA/Signal peptidase"/>
    <property type="match status" value="1"/>
</dbReference>
<dbReference type="InterPro" id="IPR036286">
    <property type="entry name" value="LexA/Signal_pep-like_sf"/>
</dbReference>
<dbReference type="CDD" id="cd06530">
    <property type="entry name" value="S26_SPase_I"/>
    <property type="match status" value="1"/>
</dbReference>